<protein>
    <submittedName>
        <fullName evidence="2">Trypsin-like peptidase domain-containing protein</fullName>
    </submittedName>
</protein>
<keyword evidence="3" id="KW-1185">Reference proteome</keyword>
<dbReference type="Pfam" id="PF20028">
    <property type="entry name" value="VMAP-C"/>
    <property type="match status" value="1"/>
</dbReference>
<dbReference type="Proteomes" id="UP000675554">
    <property type="component" value="Unassembled WGS sequence"/>
</dbReference>
<dbReference type="InterPro" id="IPR009003">
    <property type="entry name" value="Peptidase_S1_PA"/>
</dbReference>
<dbReference type="SUPFAM" id="SSF50494">
    <property type="entry name" value="Trypsin-like serine proteases"/>
    <property type="match status" value="1"/>
</dbReference>
<evidence type="ECO:0000313" key="3">
    <source>
        <dbReference type="Proteomes" id="UP000675554"/>
    </source>
</evidence>
<evidence type="ECO:0000313" key="2">
    <source>
        <dbReference type="EMBL" id="MBR7678154.1"/>
    </source>
</evidence>
<reference evidence="2" key="1">
    <citation type="submission" date="2021-04" db="EMBL/GenBank/DDBJ databases">
        <title>Sequencing of actinobacteria type strains.</title>
        <authorList>
            <person name="Nguyen G.-S."/>
            <person name="Wentzel A."/>
        </authorList>
    </citation>
    <scope>NUCLEOTIDE SEQUENCE</scope>
    <source>
        <strain evidence="2">DSM 42095</strain>
    </source>
</reference>
<dbReference type="Pfam" id="PF13365">
    <property type="entry name" value="Trypsin_2"/>
    <property type="match status" value="1"/>
</dbReference>
<gene>
    <name evidence="2" type="ORF">KDA82_35285</name>
</gene>
<organism evidence="2 3">
    <name type="scientific">Streptomyces daliensis</name>
    <dbReference type="NCBI Taxonomy" id="299421"/>
    <lineage>
        <taxon>Bacteria</taxon>
        <taxon>Bacillati</taxon>
        <taxon>Actinomycetota</taxon>
        <taxon>Actinomycetes</taxon>
        <taxon>Kitasatosporales</taxon>
        <taxon>Streptomycetaceae</taxon>
        <taxon>Streptomyces</taxon>
    </lineage>
</organism>
<feature type="domain" description="vWA-MoxR associated protein C-terminal" evidence="1">
    <location>
        <begin position="495"/>
        <end position="719"/>
    </location>
</feature>
<dbReference type="InterPro" id="IPR045450">
    <property type="entry name" value="VMAP_C"/>
</dbReference>
<name>A0A8T4J962_9ACTN</name>
<accession>A0A8T4J962</accession>
<dbReference type="AlphaFoldDB" id="A0A8T4J962"/>
<evidence type="ECO:0000259" key="1">
    <source>
        <dbReference type="Pfam" id="PF20028"/>
    </source>
</evidence>
<comment type="caution">
    <text evidence="2">The sequence shown here is derived from an EMBL/GenBank/DDBJ whole genome shotgun (WGS) entry which is preliminary data.</text>
</comment>
<dbReference type="EMBL" id="JAGSMN010001239">
    <property type="protein sequence ID" value="MBR7678154.1"/>
    <property type="molecule type" value="Genomic_DNA"/>
</dbReference>
<proteinExistence type="predicted"/>
<sequence>MGWFRIPAAEAADGARRALVGLLADGTRKTSGAGVCLPGRRLLTCAHVVNDALGLDFFEHRHPGQVTLEAVFPAFGPDHSYEARLTTWIPPRATGGAGGPVAPGAHEWAGDLAVLELAEEPPLALPPVRWQEMTAGQEVRSWYGGGQEFSYADVRVGACDGRIGYLDGQLSGAAIGPGYSGGPLWSVQDNAVVGLVAGQVTPPPGALTARHVVRRSWGFTRQTIAVELERAGAAGPAEEPGADILADPLTDDGDTVRDLLLVPLLTLLGDPQARASHSRALAAQFGLGHPADGSAPSVEELAALLVSRERALPTLAESVAAGISSPQQRKELERLLSYGRLAPSSRLLSLSEHRHLLGKLRPVAARDPALLPRAARAAVPYVDLPEPLRAARIPDTGLDAAVRALEGFGDSEPVPDGTPGVPALLRVVEYVAAGCGGRETDALQGWGMWVAGRLGIHEAALAERRRDAAVWAGGQERRRARVLVALTRHREDPVDRWRCVLWRTRPDGTTARASTGDDRPRTGEEIARLVREVASGEQPGQAVPMVEVVVGREQLHLPVDEWDGAGPAEIVPAALGEDFHVVLRCPEPRRRSRAGTSEWRRRWASRMCGQHLTVDDRFGTEREVIRLLKTSHRDCARVVVHGPPRLRARMLDLCLAMGVPVVLWDRRAEGFGDRRRLDATGPEDALEELPERVRCFRVEAFGAPDEALSGRPALVWEDAEVPLPEELRLTDPWERTETG</sequence>